<accession>A0ABV3P4C1</accession>
<sequence length="149" mass="15489">MSSTAAGAPVGRPVSLATVLAVALLLGAVGTTAWVVWQLTAGGRAPVAFRERPALPQCTPIAVPQGQSVPVTVQECLLSPDAQRTGAEVRVTSLTTEGDPIEAYYRVLPGGTVEVFTDATADSFGSEGWSHTRCPDVAALATWERCRPA</sequence>
<dbReference type="Proteomes" id="UP001555826">
    <property type="component" value="Unassembled WGS sequence"/>
</dbReference>
<gene>
    <name evidence="1" type="ORF">AB1207_06805</name>
</gene>
<evidence type="ECO:0000313" key="2">
    <source>
        <dbReference type="Proteomes" id="UP001555826"/>
    </source>
</evidence>
<proteinExistence type="predicted"/>
<evidence type="ECO:0000313" key="1">
    <source>
        <dbReference type="EMBL" id="MEW9264451.1"/>
    </source>
</evidence>
<dbReference type="EMBL" id="JBFNQN010000004">
    <property type="protein sequence ID" value="MEW9264451.1"/>
    <property type="molecule type" value="Genomic_DNA"/>
</dbReference>
<dbReference type="RefSeq" id="WP_367637162.1">
    <property type="nucleotide sequence ID" value="NZ_JBFNQN010000004.1"/>
</dbReference>
<organism evidence="1 2">
    <name type="scientific">Kineococcus endophyticus</name>
    <dbReference type="NCBI Taxonomy" id="1181883"/>
    <lineage>
        <taxon>Bacteria</taxon>
        <taxon>Bacillati</taxon>
        <taxon>Actinomycetota</taxon>
        <taxon>Actinomycetes</taxon>
        <taxon>Kineosporiales</taxon>
        <taxon>Kineosporiaceae</taxon>
        <taxon>Kineococcus</taxon>
    </lineage>
</organism>
<keyword evidence="2" id="KW-1185">Reference proteome</keyword>
<protein>
    <submittedName>
        <fullName evidence="1">Uncharacterized protein</fullName>
    </submittedName>
</protein>
<reference evidence="1 2" key="1">
    <citation type="submission" date="2024-07" db="EMBL/GenBank/DDBJ databases">
        <authorList>
            <person name="Thanompreechachai J."/>
            <person name="Duangmal K."/>
        </authorList>
    </citation>
    <scope>NUCLEOTIDE SEQUENCE [LARGE SCALE GENOMIC DNA]</scope>
    <source>
        <strain evidence="1 2">KCTC 19886</strain>
    </source>
</reference>
<name>A0ABV3P4C1_9ACTN</name>
<comment type="caution">
    <text evidence="1">The sequence shown here is derived from an EMBL/GenBank/DDBJ whole genome shotgun (WGS) entry which is preliminary data.</text>
</comment>